<evidence type="ECO:0000313" key="4">
    <source>
        <dbReference type="Proteomes" id="UP000051184"/>
    </source>
</evidence>
<feature type="signal peptide" evidence="1">
    <location>
        <begin position="1"/>
        <end position="20"/>
    </location>
</feature>
<evidence type="ECO:0000259" key="2">
    <source>
        <dbReference type="Pfam" id="PF09992"/>
    </source>
</evidence>
<feature type="domain" description="Phosphodiester glycosidase" evidence="2">
    <location>
        <begin position="74"/>
        <end position="218"/>
    </location>
</feature>
<protein>
    <recommendedName>
        <fullName evidence="2">Phosphodiester glycosidase domain-containing protein</fullName>
    </recommendedName>
</protein>
<organism evidence="3 4">
    <name type="scientific">Cognatishimia activa</name>
    <dbReference type="NCBI Taxonomy" id="1715691"/>
    <lineage>
        <taxon>Bacteria</taxon>
        <taxon>Pseudomonadati</taxon>
        <taxon>Pseudomonadota</taxon>
        <taxon>Alphaproteobacteria</taxon>
        <taxon>Rhodobacterales</taxon>
        <taxon>Paracoccaceae</taxon>
        <taxon>Cognatishimia</taxon>
    </lineage>
</organism>
<sequence>MKAFLGLIASIAFWPIAAHAVDCTSETFEEGRYTVCRVDNQAADIRLFLRDDNGQILGGFGAVENSLEPDKSLAFAMNGGMYHPDRRPVGYYVEEGDQAQRLFPNAGPGNFGLVPNGVYCIRDNRADVIESKAFEARPLDCTYATQSGPMLVIDGTLHPRFLENSSSRFVRNGVGTSEDGSQSIFVKSENAVNFHTFARFFKDHLGLPQALFLDGKISRLYAPQIGRSDAGFPLGPIIGVVE</sequence>
<dbReference type="Proteomes" id="UP000051184">
    <property type="component" value="Unassembled WGS sequence"/>
</dbReference>
<gene>
    <name evidence="3" type="ORF">TA5114_00148</name>
</gene>
<evidence type="ECO:0000313" key="3">
    <source>
        <dbReference type="EMBL" id="CUK24365.1"/>
    </source>
</evidence>
<dbReference type="EMBL" id="CYUE01000002">
    <property type="protein sequence ID" value="CUK24365.1"/>
    <property type="molecule type" value="Genomic_DNA"/>
</dbReference>
<feature type="chain" id="PRO_5006065386" description="Phosphodiester glycosidase domain-containing protein" evidence="1">
    <location>
        <begin position="21"/>
        <end position="242"/>
    </location>
</feature>
<evidence type="ECO:0000256" key="1">
    <source>
        <dbReference type="SAM" id="SignalP"/>
    </source>
</evidence>
<dbReference type="STRING" id="1715691.TA5113_00773"/>
<name>A0A0P1ILE6_9RHOB</name>
<dbReference type="AlphaFoldDB" id="A0A0P1ILE6"/>
<keyword evidence="1" id="KW-0732">Signal</keyword>
<reference evidence="4" key="1">
    <citation type="submission" date="2015-09" db="EMBL/GenBank/DDBJ databases">
        <authorList>
            <person name="Rodrigo-Torres Lidia"/>
            <person name="Arahal R.David."/>
        </authorList>
    </citation>
    <scope>NUCLEOTIDE SEQUENCE [LARGE SCALE GENOMIC DNA]</scope>
    <source>
        <strain evidence="4">CECT 5114</strain>
    </source>
</reference>
<accession>A0A0P1ILE6</accession>
<keyword evidence="4" id="KW-1185">Reference proteome</keyword>
<dbReference type="RefSeq" id="WP_058313384.1">
    <property type="nucleotide sequence ID" value="NZ_CYTO01000008.1"/>
</dbReference>
<dbReference type="Pfam" id="PF09992">
    <property type="entry name" value="NAGPA"/>
    <property type="match status" value="1"/>
</dbReference>
<dbReference type="InterPro" id="IPR018711">
    <property type="entry name" value="NAGPA"/>
</dbReference>
<dbReference type="OrthoDB" id="5515706at2"/>
<proteinExistence type="predicted"/>